<dbReference type="EMBL" id="FMZQ01000002">
    <property type="protein sequence ID" value="SDC36405.1"/>
    <property type="molecule type" value="Genomic_DNA"/>
</dbReference>
<gene>
    <name evidence="1" type="ORF">SAMN05216576_102303</name>
</gene>
<name>A0A1G6L106_9GAMM</name>
<dbReference type="AlphaFoldDB" id="A0A1G6L106"/>
<keyword evidence="2" id="KW-1185">Reference proteome</keyword>
<dbReference type="RefSeq" id="WP_017674945.1">
    <property type="nucleotide sequence ID" value="NZ_FMZQ01000002.1"/>
</dbReference>
<reference evidence="2" key="1">
    <citation type="submission" date="2016-10" db="EMBL/GenBank/DDBJ databases">
        <authorList>
            <person name="Varghese N."/>
            <person name="Submissions S."/>
        </authorList>
    </citation>
    <scope>NUCLEOTIDE SEQUENCE [LARGE SCALE GENOMIC DNA]</scope>
    <source>
        <strain evidence="2">DSM 26382</strain>
    </source>
</reference>
<accession>A0A1G6L106</accession>
<organism evidence="1 2">
    <name type="scientific">Ectopseudomonas chengduensis</name>
    <dbReference type="NCBI Taxonomy" id="489632"/>
    <lineage>
        <taxon>Bacteria</taxon>
        <taxon>Pseudomonadati</taxon>
        <taxon>Pseudomonadota</taxon>
        <taxon>Gammaproteobacteria</taxon>
        <taxon>Pseudomonadales</taxon>
        <taxon>Pseudomonadaceae</taxon>
        <taxon>Ectopseudomonas</taxon>
    </lineage>
</organism>
<dbReference type="Proteomes" id="UP000199467">
    <property type="component" value="Unassembled WGS sequence"/>
</dbReference>
<evidence type="ECO:0000313" key="2">
    <source>
        <dbReference type="Proteomes" id="UP000199467"/>
    </source>
</evidence>
<protein>
    <submittedName>
        <fullName evidence="1">Uncharacterized protein</fullName>
    </submittedName>
</protein>
<proteinExistence type="predicted"/>
<sequence length="266" mass="29149">MDRLPSTLPAFALCLLSLAHADTRQPQPCNAALLDSLATQLGQQGWTPPDERGDGPLVAAACKPWPDDPALSVVTLAYRDAEDTTPAGERYLNWLVAKVDAQSGQLRERYDDYLGEDAALEIDAGSLWLDTARYHLAPDVRAFGVVVRSVARGASCPDAGFNNLLTLVVPQGPRLRPVFATYLYSWTTVKGMACALDGDFESEQADLTLGLGPKHAHGYADLVVTAHVRAGRQEPVLRKVSTTVRYDGKHYPFDQFPTFWMREPQP</sequence>
<evidence type="ECO:0000313" key="1">
    <source>
        <dbReference type="EMBL" id="SDC36405.1"/>
    </source>
</evidence>